<dbReference type="OrthoDB" id="26212at2"/>
<proteinExistence type="predicted"/>
<organism evidence="2 3">
    <name type="scientific">Rudaeicoccus suwonensis</name>
    <dbReference type="NCBI Taxonomy" id="657409"/>
    <lineage>
        <taxon>Bacteria</taxon>
        <taxon>Bacillati</taxon>
        <taxon>Actinomycetota</taxon>
        <taxon>Actinomycetes</taxon>
        <taxon>Micrococcales</taxon>
        <taxon>Dermacoccaceae</taxon>
        <taxon>Rudaeicoccus</taxon>
    </lineage>
</organism>
<dbReference type="GO" id="GO:0003677">
    <property type="term" value="F:DNA binding"/>
    <property type="evidence" value="ECO:0007669"/>
    <property type="project" value="InterPro"/>
</dbReference>
<dbReference type="Pfam" id="PF12728">
    <property type="entry name" value="HTH_17"/>
    <property type="match status" value="1"/>
</dbReference>
<evidence type="ECO:0000259" key="1">
    <source>
        <dbReference type="Pfam" id="PF12728"/>
    </source>
</evidence>
<dbReference type="AlphaFoldDB" id="A0A561EC57"/>
<dbReference type="Gene3D" id="1.10.10.60">
    <property type="entry name" value="Homeodomain-like"/>
    <property type="match status" value="1"/>
</dbReference>
<accession>A0A561EC57</accession>
<gene>
    <name evidence="2" type="ORF">BKA23_2024</name>
</gene>
<dbReference type="InterPro" id="IPR010093">
    <property type="entry name" value="SinI_DNA-bd"/>
</dbReference>
<evidence type="ECO:0000313" key="3">
    <source>
        <dbReference type="Proteomes" id="UP000318297"/>
    </source>
</evidence>
<evidence type="ECO:0000313" key="2">
    <source>
        <dbReference type="EMBL" id="TWE13195.1"/>
    </source>
</evidence>
<reference evidence="2 3" key="1">
    <citation type="submission" date="2019-06" db="EMBL/GenBank/DDBJ databases">
        <title>Sequencing the genomes of 1000 actinobacteria strains.</title>
        <authorList>
            <person name="Klenk H.-P."/>
        </authorList>
    </citation>
    <scope>NUCLEOTIDE SEQUENCE [LARGE SCALE GENOMIC DNA]</scope>
    <source>
        <strain evidence="2 3">DSM 19560</strain>
    </source>
</reference>
<name>A0A561EC57_9MICO</name>
<comment type="caution">
    <text evidence="2">The sequence shown here is derived from an EMBL/GenBank/DDBJ whole genome shotgun (WGS) entry which is preliminary data.</text>
</comment>
<dbReference type="EMBL" id="VIVQ01000001">
    <property type="protein sequence ID" value="TWE13195.1"/>
    <property type="molecule type" value="Genomic_DNA"/>
</dbReference>
<dbReference type="NCBIfam" id="TIGR01764">
    <property type="entry name" value="excise"/>
    <property type="match status" value="1"/>
</dbReference>
<keyword evidence="3" id="KW-1185">Reference proteome</keyword>
<dbReference type="RefSeq" id="WP_145227600.1">
    <property type="nucleotide sequence ID" value="NZ_VIVQ01000001.1"/>
</dbReference>
<sequence length="125" mass="13963">MSTALTEDVRVLRSGLASDQSEIEVTLRLPRESAKKVLALLDAEQTTGAVVVPAKQEFTTTETAKILGMSRPTLMRMIERRGIEFRMVGKHHRIPATSIQKLREFIDEDHMAVVAELANKYGNVD</sequence>
<feature type="domain" description="Helix-turn-helix" evidence="1">
    <location>
        <begin position="58"/>
        <end position="102"/>
    </location>
</feature>
<protein>
    <submittedName>
        <fullName evidence="2">Excisionase family DNA binding protein</fullName>
    </submittedName>
</protein>
<dbReference type="Proteomes" id="UP000318297">
    <property type="component" value="Unassembled WGS sequence"/>
</dbReference>
<dbReference type="InterPro" id="IPR041657">
    <property type="entry name" value="HTH_17"/>
</dbReference>